<dbReference type="AlphaFoldDB" id="A0A8D8QYD8"/>
<proteinExistence type="predicted"/>
<organism evidence="1">
    <name type="scientific">Cacopsylla melanoneura</name>
    <dbReference type="NCBI Taxonomy" id="428564"/>
    <lineage>
        <taxon>Eukaryota</taxon>
        <taxon>Metazoa</taxon>
        <taxon>Ecdysozoa</taxon>
        <taxon>Arthropoda</taxon>
        <taxon>Hexapoda</taxon>
        <taxon>Insecta</taxon>
        <taxon>Pterygota</taxon>
        <taxon>Neoptera</taxon>
        <taxon>Paraneoptera</taxon>
        <taxon>Hemiptera</taxon>
        <taxon>Sternorrhyncha</taxon>
        <taxon>Psylloidea</taxon>
        <taxon>Psyllidae</taxon>
        <taxon>Psyllinae</taxon>
        <taxon>Cacopsylla</taxon>
    </lineage>
</organism>
<name>A0A8D8QYD8_9HEMI</name>
<accession>A0A8D8QYD8</accession>
<reference evidence="1" key="1">
    <citation type="submission" date="2021-05" db="EMBL/GenBank/DDBJ databases">
        <authorList>
            <person name="Alioto T."/>
            <person name="Alioto T."/>
            <person name="Gomez Garrido J."/>
        </authorList>
    </citation>
    <scope>NUCLEOTIDE SEQUENCE</scope>
</reference>
<dbReference type="EMBL" id="HBUF01111587">
    <property type="protein sequence ID" value="CAG6640351.1"/>
    <property type="molecule type" value="Transcribed_RNA"/>
</dbReference>
<evidence type="ECO:0000313" key="1">
    <source>
        <dbReference type="EMBL" id="CAG6640351.1"/>
    </source>
</evidence>
<sequence>MLATHSSHTPLVNSAECRTDRVIVLYKYAPKLMQTIVYCNTTKILCEVLLLGSTLFSLLKLNNPSLWRLLLRKRRETILYRTVSTQMKDVYTGAVYWLSIRR</sequence>
<protein>
    <submittedName>
        <fullName evidence="1">Uncharacterized protein</fullName>
    </submittedName>
</protein>